<evidence type="ECO:0000256" key="6">
    <source>
        <dbReference type="ARBA" id="ARBA00022900"/>
    </source>
</evidence>
<comment type="caution">
    <text evidence="11">The sequence shown here is derived from an EMBL/GenBank/DDBJ whole genome shotgun (WGS) entry which is preliminary data.</text>
</comment>
<dbReference type="PRINTS" id="PR00294">
    <property type="entry name" value="SSBTLNINHBTR"/>
</dbReference>
<proteinExistence type="inferred from homology"/>
<evidence type="ECO:0000256" key="1">
    <source>
        <dbReference type="ARBA" id="ARBA00004613"/>
    </source>
</evidence>
<keyword evidence="7" id="KW-1015">Disulfide bond</keyword>
<dbReference type="Pfam" id="PF00720">
    <property type="entry name" value="SSI"/>
    <property type="match status" value="1"/>
</dbReference>
<keyword evidence="6 8" id="KW-0722">Serine protease inhibitor</keyword>
<dbReference type="SUPFAM" id="SSF55399">
    <property type="entry name" value="Subtilisin inhibitor"/>
    <property type="match status" value="1"/>
</dbReference>
<evidence type="ECO:0000256" key="4">
    <source>
        <dbReference type="ARBA" id="ARBA00022525"/>
    </source>
</evidence>
<reference evidence="11 12" key="1">
    <citation type="submission" date="2021-03" db="EMBL/GenBank/DDBJ databases">
        <title>Sequencing the genomes of 1000 actinobacteria strains.</title>
        <authorList>
            <person name="Klenk H.-P."/>
        </authorList>
    </citation>
    <scope>NUCLEOTIDE SEQUENCE [LARGE SCALE GENOMIC DNA]</scope>
    <source>
        <strain evidence="11 12">DSM 44580</strain>
    </source>
</reference>
<evidence type="ECO:0000256" key="7">
    <source>
        <dbReference type="ARBA" id="ARBA00023157"/>
    </source>
</evidence>
<dbReference type="InterPro" id="IPR023549">
    <property type="entry name" value="Subtilisin_inhibitor"/>
</dbReference>
<dbReference type="EMBL" id="JAGIOO010000001">
    <property type="protein sequence ID" value="MBP2471715.1"/>
    <property type="molecule type" value="Genomic_DNA"/>
</dbReference>
<feature type="chain" id="PRO_5045798388" description="Subtilisin inhibitor domain-containing protein" evidence="9">
    <location>
        <begin position="27"/>
        <end position="131"/>
    </location>
</feature>
<comment type="subunit">
    <text evidence="3">Homodimer.</text>
</comment>
<dbReference type="Proteomes" id="UP001519363">
    <property type="component" value="Unassembled WGS sequence"/>
</dbReference>
<evidence type="ECO:0000256" key="2">
    <source>
        <dbReference type="ARBA" id="ARBA00010472"/>
    </source>
</evidence>
<comment type="similarity">
    <text evidence="2 8">Belongs to the protease inhibitor I16 (SSI) family.</text>
</comment>
<evidence type="ECO:0000256" key="5">
    <source>
        <dbReference type="ARBA" id="ARBA00022690"/>
    </source>
</evidence>
<dbReference type="PROSITE" id="PS00999">
    <property type="entry name" value="SSI"/>
    <property type="match status" value="1"/>
</dbReference>
<dbReference type="Gene3D" id="3.30.350.10">
    <property type="entry name" value="Subtilisin inhibitor-like"/>
    <property type="match status" value="1"/>
</dbReference>
<organism evidence="11 12">
    <name type="scientific">Crossiella equi</name>
    <dbReference type="NCBI Taxonomy" id="130796"/>
    <lineage>
        <taxon>Bacteria</taxon>
        <taxon>Bacillati</taxon>
        <taxon>Actinomycetota</taxon>
        <taxon>Actinomycetes</taxon>
        <taxon>Pseudonocardiales</taxon>
        <taxon>Pseudonocardiaceae</taxon>
        <taxon>Crossiella</taxon>
    </lineage>
</organism>
<sequence>MRQRLFPVLFLAVSLTLAVQPLTASAAQPSRLLLTTADGEQPTPVTARRTLLCQPPGGDHPRKAAACADLTRANGNFLRLPGDPDNPGCPRDYSPVTVTAKGQWQGQRVSFIRTYGNACVLQATTGPVFEL</sequence>
<dbReference type="InterPro" id="IPR000691">
    <property type="entry name" value="Prot_inh_I16_SSI"/>
</dbReference>
<comment type="subcellular location">
    <subcellularLocation>
        <location evidence="1">Secreted</location>
    </subcellularLocation>
</comment>
<dbReference type="InterPro" id="IPR036819">
    <property type="entry name" value="Subtilisin_inhibitor-like_sf"/>
</dbReference>
<feature type="domain" description="Subtilisin inhibitor" evidence="10">
    <location>
        <begin position="28"/>
        <end position="117"/>
    </location>
</feature>
<dbReference type="RefSeq" id="WP_086784017.1">
    <property type="nucleotide sequence ID" value="NZ_JAGIOO010000001.1"/>
</dbReference>
<gene>
    <name evidence="11" type="ORF">JOF53_000587</name>
</gene>
<evidence type="ECO:0000256" key="8">
    <source>
        <dbReference type="RuleBase" id="RU003471"/>
    </source>
</evidence>
<evidence type="ECO:0000313" key="11">
    <source>
        <dbReference type="EMBL" id="MBP2471715.1"/>
    </source>
</evidence>
<protein>
    <recommendedName>
        <fullName evidence="10">Subtilisin inhibitor domain-containing protein</fullName>
    </recommendedName>
</protein>
<accession>A0ABS5A7N3</accession>
<keyword evidence="5 8" id="KW-0646">Protease inhibitor</keyword>
<evidence type="ECO:0000256" key="9">
    <source>
        <dbReference type="SAM" id="SignalP"/>
    </source>
</evidence>
<dbReference type="InterPro" id="IPR020054">
    <property type="entry name" value="Prot_inh_SSI_I16_CS"/>
</dbReference>
<evidence type="ECO:0000256" key="3">
    <source>
        <dbReference type="ARBA" id="ARBA00011738"/>
    </source>
</evidence>
<name>A0ABS5A7N3_9PSEU</name>
<keyword evidence="4" id="KW-0964">Secreted</keyword>
<evidence type="ECO:0000259" key="10">
    <source>
        <dbReference type="Pfam" id="PF00720"/>
    </source>
</evidence>
<evidence type="ECO:0000313" key="12">
    <source>
        <dbReference type="Proteomes" id="UP001519363"/>
    </source>
</evidence>
<keyword evidence="9" id="KW-0732">Signal</keyword>
<feature type="signal peptide" evidence="9">
    <location>
        <begin position="1"/>
        <end position="26"/>
    </location>
</feature>
<keyword evidence="12" id="KW-1185">Reference proteome</keyword>